<dbReference type="GO" id="GO:0000155">
    <property type="term" value="F:phosphorelay sensor kinase activity"/>
    <property type="evidence" value="ECO:0007669"/>
    <property type="project" value="InterPro"/>
</dbReference>
<dbReference type="CDD" id="cd00130">
    <property type="entry name" value="PAS"/>
    <property type="match status" value="2"/>
</dbReference>
<keyword evidence="6" id="KW-0418">Kinase</keyword>
<dbReference type="SMART" id="SM00387">
    <property type="entry name" value="HATPase_c"/>
    <property type="match status" value="1"/>
</dbReference>
<dbReference type="PROSITE" id="PS50109">
    <property type="entry name" value="HIS_KIN"/>
    <property type="match status" value="1"/>
</dbReference>
<feature type="domain" description="PAS" evidence="11">
    <location>
        <begin position="62"/>
        <end position="105"/>
    </location>
</feature>
<feature type="domain" description="Phytochrome chromophore attachment site" evidence="9">
    <location>
        <begin position="451"/>
        <end position="587"/>
    </location>
</feature>
<dbReference type="SUPFAM" id="SSF55874">
    <property type="entry name" value="ATPase domain of HSP90 chaperone/DNA topoisomerase II/histidine kinase"/>
    <property type="match status" value="1"/>
</dbReference>
<dbReference type="InterPro" id="IPR013767">
    <property type="entry name" value="PAS_fold"/>
</dbReference>
<comment type="similarity">
    <text evidence="2">In the N-terminal section; belongs to the phytochrome family.</text>
</comment>
<feature type="domain" description="PAC" evidence="12">
    <location>
        <begin position="378"/>
        <end position="431"/>
    </location>
</feature>
<dbReference type="InterPro" id="IPR016132">
    <property type="entry name" value="Phyto_chromo_attachment"/>
</dbReference>
<proteinExistence type="inferred from homology"/>
<dbReference type="Gene3D" id="3.30.565.10">
    <property type="entry name" value="Histidine kinase-like ATPase, C-terminal domain"/>
    <property type="match status" value="1"/>
</dbReference>
<name>A0A926VDN4_9CYAN</name>
<dbReference type="InterPro" id="IPR013656">
    <property type="entry name" value="PAS_4"/>
</dbReference>
<dbReference type="NCBIfam" id="TIGR00229">
    <property type="entry name" value="sensory_box"/>
    <property type="match status" value="3"/>
</dbReference>
<keyword evidence="14" id="KW-1185">Reference proteome</keyword>
<dbReference type="SUPFAM" id="SSF55781">
    <property type="entry name" value="GAF domain-like"/>
    <property type="match status" value="2"/>
</dbReference>
<evidence type="ECO:0000313" key="14">
    <source>
        <dbReference type="Proteomes" id="UP000641646"/>
    </source>
</evidence>
<evidence type="ECO:0000259" key="9">
    <source>
        <dbReference type="PROSITE" id="PS50046"/>
    </source>
</evidence>
<dbReference type="SMART" id="SM00388">
    <property type="entry name" value="HisKA"/>
    <property type="match status" value="1"/>
</dbReference>
<dbReference type="PRINTS" id="PR00344">
    <property type="entry name" value="BCTRLSENSOR"/>
</dbReference>
<protein>
    <recommendedName>
        <fullName evidence="3">histidine kinase</fullName>
        <ecNumber evidence="3">2.7.13.3</ecNumber>
    </recommendedName>
</protein>
<dbReference type="EC" id="2.7.13.3" evidence="3"/>
<dbReference type="Pfam" id="PF08448">
    <property type="entry name" value="PAS_4"/>
    <property type="match status" value="1"/>
</dbReference>
<keyword evidence="4" id="KW-0597">Phosphoprotein</keyword>
<evidence type="ECO:0000256" key="4">
    <source>
        <dbReference type="ARBA" id="ARBA00022553"/>
    </source>
</evidence>
<evidence type="ECO:0000259" key="10">
    <source>
        <dbReference type="PROSITE" id="PS50109"/>
    </source>
</evidence>
<dbReference type="InterPro" id="IPR036097">
    <property type="entry name" value="HisK_dim/P_sf"/>
</dbReference>
<comment type="caution">
    <text evidence="13">The sequence shown here is derived from an EMBL/GenBank/DDBJ whole genome shotgun (WGS) entry which is preliminary data.</text>
</comment>
<dbReference type="EMBL" id="JACJPW010000026">
    <property type="protein sequence ID" value="MBD2181795.1"/>
    <property type="molecule type" value="Genomic_DNA"/>
</dbReference>
<dbReference type="Gene3D" id="3.30.450.40">
    <property type="match status" value="2"/>
</dbReference>
<dbReference type="InterPro" id="IPR035965">
    <property type="entry name" value="PAS-like_dom_sf"/>
</dbReference>
<evidence type="ECO:0000256" key="6">
    <source>
        <dbReference type="ARBA" id="ARBA00022777"/>
    </source>
</evidence>
<dbReference type="InterPro" id="IPR000014">
    <property type="entry name" value="PAS"/>
</dbReference>
<evidence type="ECO:0000256" key="8">
    <source>
        <dbReference type="SAM" id="Coils"/>
    </source>
</evidence>
<evidence type="ECO:0000256" key="5">
    <source>
        <dbReference type="ARBA" id="ARBA00022679"/>
    </source>
</evidence>
<keyword evidence="7" id="KW-0902">Two-component regulatory system</keyword>
<evidence type="ECO:0000256" key="2">
    <source>
        <dbReference type="ARBA" id="ARBA00006402"/>
    </source>
</evidence>
<dbReference type="AlphaFoldDB" id="A0A926VDN4"/>
<evidence type="ECO:0000256" key="1">
    <source>
        <dbReference type="ARBA" id="ARBA00000085"/>
    </source>
</evidence>
<gene>
    <name evidence="13" type="ORF">H6G03_11865</name>
</gene>
<sequence length="1057" mass="120097">MTSVVADSISQGNNNLCMEIEGLNNLRQYRLDDATSKPRSQILLAAEIQPQAEEEMNFQALILDSTPHAIITTDTEGKITYWNRYAENLYQWQAAEVIGKDFYELTVAQISSQQIAAISDTVAQQNEWTGKFSVHRKDGTQFWADVKYSALKESNGNLTGFLQVSIPSNNSTLFQDRSPQSESTVQILSDAIPDAIFRVYKDTTFLECKPPKGFSLELPVSQFLGKKIGEILPKNMADRAKKQIRKALANNQTEIFEYQLQTEGKLRDFEARIVPTSSDEVAIFVRDITERKQAERDLAKSEERYRIVSELTSDFAYAAKIDSNGLFVTDWITSAFSFMSGFSWEEIEARGGWQNLIHQEDMPIFLERLQKILCWQTDVSEYRLFTKNGELRWLRDYSQPVYCDDRNRVLLIYGGVQDITDRKQAEEALGQQTEREKLLGMMQERIRQSLDLDEILNQAVAEVRSFLQVERVAIYQIDERNFGKFVVESIAENCSSILGVSCEDPCFNENYIQKYQQGYISAIDDIEQANLAPCHIELLAQIGIRANLLVPIVFNKKLWGLLCAHQCSEPRHWQPFEIDLLQQLAITVALAIQQSSLFKQIQKLNGELEQQVQERTAELKKAIDFEAMLKRITDKVRDSLDENQILETAVREVAVGLNIGSCNAAIYDLEKGITTVCHEYAVSIPAQQGRVAHMANYPEIYTQLLEKQYFQFCSIFPNPVRGRVAMLACPIFDNEGLLGDLWLINHKEHSYSELEIRLVQQVANQCAIAIRQARLYQAAQAQVAELEKLNQLKQEQLVELEKLNHLKQEQVAELEKLNLLKDDFLSTVSHELRTPMANMKMAIQMLKIVPSGERHQRYLEILKTECDRETELINDLLDLQRLEASSYPLSLAESLNLQEWLPNIIEPFRSRTLERGQNLQIELPADVPPLVSDRAGLARIVAELLNNACKYTPPGGGIILRVSHHLAGEDVSLQESTSCSCVPKIVLAVSNEVEIPPAELSHVFKKFYRVLQADLWKQGGTGLGLALVQKLVEQMGGTINVKSGDGWTTFRIELPNR</sequence>
<dbReference type="Pfam" id="PF08447">
    <property type="entry name" value="PAS_3"/>
    <property type="match status" value="1"/>
</dbReference>
<dbReference type="InterPro" id="IPR000700">
    <property type="entry name" value="PAS-assoc_C"/>
</dbReference>
<dbReference type="RefSeq" id="WP_190464606.1">
    <property type="nucleotide sequence ID" value="NZ_JACJPW010000026.1"/>
</dbReference>
<comment type="catalytic activity">
    <reaction evidence="1">
        <text>ATP + protein L-histidine = ADP + protein N-phospho-L-histidine.</text>
        <dbReference type="EC" id="2.7.13.3"/>
    </reaction>
</comment>
<evidence type="ECO:0000313" key="13">
    <source>
        <dbReference type="EMBL" id="MBD2181795.1"/>
    </source>
</evidence>
<dbReference type="CDD" id="cd00082">
    <property type="entry name" value="HisKA"/>
    <property type="match status" value="1"/>
</dbReference>
<dbReference type="InterPro" id="IPR001610">
    <property type="entry name" value="PAC"/>
</dbReference>
<dbReference type="GO" id="GO:0005886">
    <property type="term" value="C:plasma membrane"/>
    <property type="evidence" value="ECO:0007669"/>
    <property type="project" value="TreeGrafter"/>
</dbReference>
<dbReference type="InterPro" id="IPR004358">
    <property type="entry name" value="Sig_transdc_His_kin-like_C"/>
</dbReference>
<dbReference type="InterPro" id="IPR003018">
    <property type="entry name" value="GAF"/>
</dbReference>
<evidence type="ECO:0000256" key="3">
    <source>
        <dbReference type="ARBA" id="ARBA00012438"/>
    </source>
</evidence>
<dbReference type="Pfam" id="PF00989">
    <property type="entry name" value="PAS"/>
    <property type="match status" value="1"/>
</dbReference>
<feature type="coiled-coil region" evidence="8">
    <location>
        <begin position="776"/>
        <end position="820"/>
    </location>
</feature>
<dbReference type="PROSITE" id="PS50113">
    <property type="entry name" value="PAC"/>
    <property type="match status" value="1"/>
</dbReference>
<dbReference type="SMART" id="SM00086">
    <property type="entry name" value="PAC"/>
    <property type="match status" value="2"/>
</dbReference>
<dbReference type="SMART" id="SM00065">
    <property type="entry name" value="GAF"/>
    <property type="match status" value="2"/>
</dbReference>
<dbReference type="Gene3D" id="1.10.287.130">
    <property type="match status" value="1"/>
</dbReference>
<keyword evidence="8" id="KW-0175">Coiled coil</keyword>
<dbReference type="PANTHER" id="PTHR43047:SF72">
    <property type="entry name" value="OSMOSENSING HISTIDINE PROTEIN KINASE SLN1"/>
    <property type="match status" value="1"/>
</dbReference>
<dbReference type="Pfam" id="PF02518">
    <property type="entry name" value="HATPase_c"/>
    <property type="match status" value="1"/>
</dbReference>
<dbReference type="InterPro" id="IPR003594">
    <property type="entry name" value="HATPase_dom"/>
</dbReference>
<evidence type="ECO:0000259" key="11">
    <source>
        <dbReference type="PROSITE" id="PS50112"/>
    </source>
</evidence>
<dbReference type="InterPro" id="IPR013655">
    <property type="entry name" value="PAS_fold_3"/>
</dbReference>
<dbReference type="GO" id="GO:0009927">
    <property type="term" value="F:histidine phosphotransfer kinase activity"/>
    <property type="evidence" value="ECO:0007669"/>
    <property type="project" value="TreeGrafter"/>
</dbReference>
<feature type="domain" description="PAS" evidence="11">
    <location>
        <begin position="301"/>
        <end position="373"/>
    </location>
</feature>
<dbReference type="InterPro" id="IPR005467">
    <property type="entry name" value="His_kinase_dom"/>
</dbReference>
<dbReference type="InterPro" id="IPR003661">
    <property type="entry name" value="HisK_dim/P_dom"/>
</dbReference>
<reference evidence="13" key="1">
    <citation type="journal article" date="2015" name="ISME J.">
        <title>Draft Genome Sequence of Streptomyces incarnatus NRRL8089, which Produces the Nucleoside Antibiotic Sinefungin.</title>
        <authorList>
            <person name="Oshima K."/>
            <person name="Hattori M."/>
            <person name="Shimizu H."/>
            <person name="Fukuda K."/>
            <person name="Nemoto M."/>
            <person name="Inagaki K."/>
            <person name="Tamura T."/>
        </authorList>
    </citation>
    <scope>NUCLEOTIDE SEQUENCE</scope>
    <source>
        <strain evidence="13">FACHB-1375</strain>
    </source>
</reference>
<dbReference type="PROSITE" id="PS50046">
    <property type="entry name" value="PHYTOCHROME_2"/>
    <property type="match status" value="1"/>
</dbReference>
<keyword evidence="5" id="KW-0808">Transferase</keyword>
<evidence type="ECO:0000259" key="12">
    <source>
        <dbReference type="PROSITE" id="PS50113"/>
    </source>
</evidence>
<dbReference type="SUPFAM" id="SSF47384">
    <property type="entry name" value="Homodimeric domain of signal transducing histidine kinase"/>
    <property type="match status" value="1"/>
</dbReference>
<dbReference type="Pfam" id="PF01590">
    <property type="entry name" value="GAF"/>
    <property type="match status" value="2"/>
</dbReference>
<dbReference type="GO" id="GO:0006355">
    <property type="term" value="P:regulation of DNA-templated transcription"/>
    <property type="evidence" value="ECO:0007669"/>
    <property type="project" value="InterPro"/>
</dbReference>
<dbReference type="PROSITE" id="PS50112">
    <property type="entry name" value="PAS"/>
    <property type="match status" value="2"/>
</dbReference>
<dbReference type="SUPFAM" id="SSF55785">
    <property type="entry name" value="PYP-like sensor domain (PAS domain)"/>
    <property type="match status" value="3"/>
</dbReference>
<feature type="domain" description="Histidine kinase" evidence="10">
    <location>
        <begin position="827"/>
        <end position="1057"/>
    </location>
</feature>
<evidence type="ECO:0000256" key="7">
    <source>
        <dbReference type="ARBA" id="ARBA00023012"/>
    </source>
</evidence>
<dbReference type="InterPro" id="IPR029016">
    <property type="entry name" value="GAF-like_dom_sf"/>
</dbReference>
<dbReference type="PANTHER" id="PTHR43047">
    <property type="entry name" value="TWO-COMPONENT HISTIDINE PROTEIN KINASE"/>
    <property type="match status" value="1"/>
</dbReference>
<dbReference type="SMART" id="SM00091">
    <property type="entry name" value="PAS"/>
    <property type="match status" value="3"/>
</dbReference>
<dbReference type="Gene3D" id="3.30.450.20">
    <property type="entry name" value="PAS domain"/>
    <property type="match status" value="3"/>
</dbReference>
<dbReference type="Proteomes" id="UP000641646">
    <property type="component" value="Unassembled WGS sequence"/>
</dbReference>
<dbReference type="InterPro" id="IPR036890">
    <property type="entry name" value="HATPase_C_sf"/>
</dbReference>
<reference evidence="13" key="2">
    <citation type="submission" date="2020-08" db="EMBL/GenBank/DDBJ databases">
        <authorList>
            <person name="Chen M."/>
            <person name="Teng W."/>
            <person name="Zhao L."/>
            <person name="Hu C."/>
            <person name="Zhou Y."/>
            <person name="Han B."/>
            <person name="Song L."/>
            <person name="Shu W."/>
        </authorList>
    </citation>
    <scope>NUCLEOTIDE SEQUENCE</scope>
    <source>
        <strain evidence="13">FACHB-1375</strain>
    </source>
</reference>
<accession>A0A926VDN4</accession>
<dbReference type="Pfam" id="PF00512">
    <property type="entry name" value="HisKA"/>
    <property type="match status" value="1"/>
</dbReference>
<organism evidence="13 14">
    <name type="scientific">Aerosakkonema funiforme FACHB-1375</name>
    <dbReference type="NCBI Taxonomy" id="2949571"/>
    <lineage>
        <taxon>Bacteria</taxon>
        <taxon>Bacillati</taxon>
        <taxon>Cyanobacteriota</taxon>
        <taxon>Cyanophyceae</taxon>
        <taxon>Oscillatoriophycideae</taxon>
        <taxon>Aerosakkonematales</taxon>
        <taxon>Aerosakkonemataceae</taxon>
        <taxon>Aerosakkonema</taxon>
    </lineage>
</organism>